<dbReference type="Proteomes" id="UP000199161">
    <property type="component" value="Unassembled WGS sequence"/>
</dbReference>
<reference evidence="4" key="1">
    <citation type="submission" date="2016-10" db="EMBL/GenBank/DDBJ databases">
        <authorList>
            <person name="Varghese N."/>
            <person name="Submissions S."/>
        </authorList>
    </citation>
    <scope>NUCLEOTIDE SEQUENCE [LARGE SCALE GENOMIC DNA]</scope>
    <source>
        <strain evidence="4">DSM 13078</strain>
    </source>
</reference>
<keyword evidence="1" id="KW-0238">DNA-binding</keyword>
<dbReference type="PANTHER" id="PTHR46558">
    <property type="entry name" value="TRACRIPTIONAL REGULATORY PROTEIN-RELATED-RELATED"/>
    <property type="match status" value="1"/>
</dbReference>
<accession>A0A1I1E8N1</accession>
<dbReference type="RefSeq" id="WP_089786061.1">
    <property type="nucleotide sequence ID" value="NZ_FOKW01000002.1"/>
</dbReference>
<evidence type="ECO:0000256" key="1">
    <source>
        <dbReference type="ARBA" id="ARBA00023125"/>
    </source>
</evidence>
<name>A0A1I1E8N1_NATHA</name>
<sequence>MKNVVTTRREAAGLSQGELAEEVGVTRQTINAIERERYDPSLELAFELADHFDCRIEDLFEPELDGNGSES</sequence>
<gene>
    <name evidence="3" type="ORF">SAMN05444422_102290</name>
</gene>
<evidence type="ECO:0000313" key="3">
    <source>
        <dbReference type="EMBL" id="SFB83427.1"/>
    </source>
</evidence>
<organism evidence="3 4">
    <name type="scientific">Natronobacterium haloterrestre</name>
    <name type="common">Halobiforma haloterrestris</name>
    <dbReference type="NCBI Taxonomy" id="148448"/>
    <lineage>
        <taxon>Archaea</taxon>
        <taxon>Methanobacteriati</taxon>
        <taxon>Methanobacteriota</taxon>
        <taxon>Stenosarchaea group</taxon>
        <taxon>Halobacteria</taxon>
        <taxon>Halobacteriales</taxon>
        <taxon>Natrialbaceae</taxon>
        <taxon>Natronobacterium</taxon>
    </lineage>
</organism>
<proteinExistence type="predicted"/>
<protein>
    <submittedName>
        <fullName evidence="3">Transcriptional regulator, XRE family</fullName>
    </submittedName>
</protein>
<keyword evidence="4" id="KW-1185">Reference proteome</keyword>
<dbReference type="SMART" id="SM00530">
    <property type="entry name" value="HTH_XRE"/>
    <property type="match status" value="1"/>
</dbReference>
<dbReference type="SUPFAM" id="SSF47413">
    <property type="entry name" value="lambda repressor-like DNA-binding domains"/>
    <property type="match status" value="1"/>
</dbReference>
<dbReference type="InterPro" id="IPR001387">
    <property type="entry name" value="Cro/C1-type_HTH"/>
</dbReference>
<dbReference type="InterPro" id="IPR010982">
    <property type="entry name" value="Lambda_DNA-bd_dom_sf"/>
</dbReference>
<dbReference type="PANTHER" id="PTHR46558:SF4">
    <property type="entry name" value="DNA-BIDING PHAGE PROTEIN"/>
    <property type="match status" value="1"/>
</dbReference>
<evidence type="ECO:0000313" key="4">
    <source>
        <dbReference type="Proteomes" id="UP000199161"/>
    </source>
</evidence>
<dbReference type="OrthoDB" id="67699at2157"/>
<dbReference type="EMBL" id="FOKW01000002">
    <property type="protein sequence ID" value="SFB83427.1"/>
    <property type="molecule type" value="Genomic_DNA"/>
</dbReference>
<dbReference type="PROSITE" id="PS50943">
    <property type="entry name" value="HTH_CROC1"/>
    <property type="match status" value="1"/>
</dbReference>
<dbReference type="Gene3D" id="1.10.260.40">
    <property type="entry name" value="lambda repressor-like DNA-binding domains"/>
    <property type="match status" value="1"/>
</dbReference>
<dbReference type="GO" id="GO:0003677">
    <property type="term" value="F:DNA binding"/>
    <property type="evidence" value="ECO:0007669"/>
    <property type="project" value="UniProtKB-KW"/>
</dbReference>
<dbReference type="Pfam" id="PF01381">
    <property type="entry name" value="HTH_3"/>
    <property type="match status" value="1"/>
</dbReference>
<dbReference type="AlphaFoldDB" id="A0A1I1E8N1"/>
<evidence type="ECO:0000259" key="2">
    <source>
        <dbReference type="PROSITE" id="PS50943"/>
    </source>
</evidence>
<dbReference type="CDD" id="cd00093">
    <property type="entry name" value="HTH_XRE"/>
    <property type="match status" value="1"/>
</dbReference>
<feature type="domain" description="HTH cro/C1-type" evidence="2">
    <location>
        <begin position="9"/>
        <end position="59"/>
    </location>
</feature>